<evidence type="ECO:0000256" key="8">
    <source>
        <dbReference type="ARBA" id="ARBA00023242"/>
    </source>
</evidence>
<dbReference type="PANTHER" id="PTHR13557:SF1">
    <property type="entry name" value="COILED-COIL DOMAIN-CONTAINING PROTEIN 86"/>
    <property type="match status" value="1"/>
</dbReference>
<evidence type="ECO:0000256" key="5">
    <source>
        <dbReference type="ARBA" id="ARBA00022553"/>
    </source>
</evidence>
<reference evidence="11" key="1">
    <citation type="submission" date="2014-11" db="EMBL/GenBank/DDBJ databases">
        <authorList>
            <person name="Otto D Thomas"/>
            <person name="Naeem Raeece"/>
        </authorList>
    </citation>
    <scope>NUCLEOTIDE SEQUENCE</scope>
</reference>
<dbReference type="AlphaFoldDB" id="A0A0G4H896"/>
<name>A0A0G4H896_9ALVE</name>
<evidence type="ECO:0000256" key="3">
    <source>
        <dbReference type="ARBA" id="ARBA00016738"/>
    </source>
</evidence>
<sequence>MVKAPKGKPKSGRTWKLEARRASAKVVRARPTFQERMSAKRADQDVKNIEKEMKAERGERLRIQREKTEAKKKRKEENDLKSGKFEVIRKTETIKKMSKKAKKSLVKISPELAQKLKK</sequence>
<evidence type="ECO:0000256" key="4">
    <source>
        <dbReference type="ARBA" id="ARBA00022454"/>
    </source>
</evidence>
<proteinExistence type="predicted"/>
<evidence type="ECO:0000256" key="1">
    <source>
        <dbReference type="ARBA" id="ARBA00004286"/>
    </source>
</evidence>
<dbReference type="GO" id="GO:0005694">
    <property type="term" value="C:chromosome"/>
    <property type="evidence" value="ECO:0007669"/>
    <property type="project" value="UniProtKB-SubCell"/>
</dbReference>
<evidence type="ECO:0000313" key="11">
    <source>
        <dbReference type="EMBL" id="CEM39965.1"/>
    </source>
</evidence>
<gene>
    <name evidence="11" type="ORF">Cvel_5845</name>
</gene>
<dbReference type="EMBL" id="CDMZ01001972">
    <property type="protein sequence ID" value="CEM39965.1"/>
    <property type="molecule type" value="Genomic_DNA"/>
</dbReference>
<feature type="compositionally biased region" description="Basic and acidic residues" evidence="10">
    <location>
        <begin position="37"/>
        <end position="49"/>
    </location>
</feature>
<keyword evidence="6" id="KW-0164">Citrullination</keyword>
<dbReference type="InterPro" id="IPR026570">
    <property type="entry name" value="CCDC86"/>
</dbReference>
<evidence type="ECO:0000256" key="7">
    <source>
        <dbReference type="ARBA" id="ARBA00023054"/>
    </source>
</evidence>
<dbReference type="PANTHER" id="PTHR13557">
    <property type="entry name" value="COILED-COIL DOMAIN-CONTAINING PROTEIN 86"/>
    <property type="match status" value="1"/>
</dbReference>
<keyword evidence="7" id="KW-0175">Coiled coil</keyword>
<accession>A0A0G4H896</accession>
<protein>
    <recommendedName>
        <fullName evidence="3">Coiled-coil domain-containing protein 86</fullName>
    </recommendedName>
</protein>
<dbReference type="GO" id="GO:0005730">
    <property type="term" value="C:nucleolus"/>
    <property type="evidence" value="ECO:0007669"/>
    <property type="project" value="UniProtKB-SubCell"/>
</dbReference>
<organism evidence="11">
    <name type="scientific">Chromera velia CCMP2878</name>
    <dbReference type="NCBI Taxonomy" id="1169474"/>
    <lineage>
        <taxon>Eukaryota</taxon>
        <taxon>Sar</taxon>
        <taxon>Alveolata</taxon>
        <taxon>Colpodellida</taxon>
        <taxon>Chromeraceae</taxon>
        <taxon>Chromera</taxon>
    </lineage>
</organism>
<evidence type="ECO:0000256" key="9">
    <source>
        <dbReference type="ARBA" id="ARBA00093307"/>
    </source>
</evidence>
<feature type="compositionally biased region" description="Basic residues" evidence="10">
    <location>
        <begin position="1"/>
        <end position="13"/>
    </location>
</feature>
<keyword evidence="8" id="KW-0539">Nucleus</keyword>
<evidence type="ECO:0000256" key="2">
    <source>
        <dbReference type="ARBA" id="ARBA00004604"/>
    </source>
</evidence>
<feature type="region of interest" description="Disordered" evidence="10">
    <location>
        <begin position="1"/>
        <end position="49"/>
    </location>
</feature>
<evidence type="ECO:0000256" key="6">
    <source>
        <dbReference type="ARBA" id="ARBA00022934"/>
    </source>
</evidence>
<keyword evidence="5" id="KW-0597">Phosphoprotein</keyword>
<evidence type="ECO:0000256" key="10">
    <source>
        <dbReference type="SAM" id="MobiDB-lite"/>
    </source>
</evidence>
<keyword evidence="4" id="KW-0158">Chromosome</keyword>
<comment type="function">
    <text evidence="9">Required for proper chromosome segregation during mitosis and error-free mitotic progression.</text>
</comment>
<comment type="subcellular location">
    <subcellularLocation>
        <location evidence="1">Chromosome</location>
    </subcellularLocation>
    <subcellularLocation>
        <location evidence="2">Nucleus</location>
        <location evidence="2">Nucleolus</location>
    </subcellularLocation>
</comment>
<dbReference type="VEuPathDB" id="CryptoDB:Cvel_5845"/>